<evidence type="ECO:0000313" key="1">
    <source>
        <dbReference type="EMBL" id="QEG43540.1"/>
    </source>
</evidence>
<protein>
    <recommendedName>
        <fullName evidence="3">Pilus assembly protein, PilO</fullName>
    </recommendedName>
</protein>
<keyword evidence="2" id="KW-1185">Reference proteome</keyword>
<reference evidence="1 2" key="1">
    <citation type="submission" date="2019-08" db="EMBL/GenBank/DDBJ databases">
        <title>Deep-cultivation of Planctomycetes and their phenomic and genomic characterization uncovers novel biology.</title>
        <authorList>
            <person name="Wiegand S."/>
            <person name="Jogler M."/>
            <person name="Boedeker C."/>
            <person name="Pinto D."/>
            <person name="Vollmers J."/>
            <person name="Rivas-Marin E."/>
            <person name="Kohn T."/>
            <person name="Peeters S.H."/>
            <person name="Heuer A."/>
            <person name="Rast P."/>
            <person name="Oberbeckmann S."/>
            <person name="Bunk B."/>
            <person name="Jeske O."/>
            <person name="Meyerdierks A."/>
            <person name="Storesund J.E."/>
            <person name="Kallscheuer N."/>
            <person name="Luecker S."/>
            <person name="Lage O.M."/>
            <person name="Pohl T."/>
            <person name="Merkel B.J."/>
            <person name="Hornburger P."/>
            <person name="Mueller R.-W."/>
            <person name="Bruemmer F."/>
            <person name="Labrenz M."/>
            <person name="Spormann A.M."/>
            <person name="Op den Camp H."/>
            <person name="Overmann J."/>
            <person name="Amann R."/>
            <person name="Jetten M.S.M."/>
            <person name="Mascher T."/>
            <person name="Medema M.H."/>
            <person name="Devos D.P."/>
            <person name="Kaster A.-K."/>
            <person name="Ovreas L."/>
            <person name="Rohde M."/>
            <person name="Galperin M.Y."/>
            <person name="Jogler C."/>
        </authorList>
    </citation>
    <scope>NUCLEOTIDE SEQUENCE [LARGE SCALE GENOMIC DNA]</scope>
    <source>
        <strain evidence="1 2">UC8</strain>
    </source>
</reference>
<evidence type="ECO:0000313" key="2">
    <source>
        <dbReference type="Proteomes" id="UP000325286"/>
    </source>
</evidence>
<sequence>MLNQYYRRIWGIVAFGCLLATVVLGAGSVDEYIRLRNEVSDMQQLQIQWEATQTRARTLRQAEQQVDNLLNELQPRSMTEARLPGLRDEVVELVRASRCGLRSIQITPATTRPWGEENDDARAAGMRRDALPSAFELHTYTLDLRVDGPLDSIRQLMRDLTALRLLMTTEVLSLSQIDEGDGISLSLRASLYGLMAAPAEQLDNI</sequence>
<proteinExistence type="predicted"/>
<dbReference type="Proteomes" id="UP000325286">
    <property type="component" value="Chromosome"/>
</dbReference>
<dbReference type="AlphaFoldDB" id="A0A5B9R009"/>
<dbReference type="KEGG" id="rul:UC8_55910"/>
<evidence type="ECO:0008006" key="3">
    <source>
        <dbReference type="Google" id="ProtNLM"/>
    </source>
</evidence>
<dbReference type="RefSeq" id="WP_068129587.1">
    <property type="nucleotide sequence ID" value="NZ_CP042914.1"/>
</dbReference>
<accession>A0A5B9R009</accession>
<dbReference type="EMBL" id="CP042914">
    <property type="protein sequence ID" value="QEG43540.1"/>
    <property type="molecule type" value="Genomic_DNA"/>
</dbReference>
<gene>
    <name evidence="1" type="ORF">UC8_55910</name>
</gene>
<name>A0A5B9R009_9BACT</name>
<dbReference type="OrthoDB" id="272203at2"/>
<organism evidence="1 2">
    <name type="scientific">Roseimaritima ulvae</name>
    <dbReference type="NCBI Taxonomy" id="980254"/>
    <lineage>
        <taxon>Bacteria</taxon>
        <taxon>Pseudomonadati</taxon>
        <taxon>Planctomycetota</taxon>
        <taxon>Planctomycetia</taxon>
        <taxon>Pirellulales</taxon>
        <taxon>Pirellulaceae</taxon>
        <taxon>Roseimaritima</taxon>
    </lineage>
</organism>